<dbReference type="InterPro" id="IPR023606">
    <property type="entry name" value="CoA-Trfase_III_dom_1_sf"/>
</dbReference>
<dbReference type="Gene3D" id="3.30.1540.10">
    <property type="entry name" value="formyl-coa transferase, domain 3"/>
    <property type="match status" value="1"/>
</dbReference>
<feature type="region of interest" description="Disordered" evidence="1">
    <location>
        <begin position="1"/>
        <end position="24"/>
    </location>
</feature>
<dbReference type="Pfam" id="PF02515">
    <property type="entry name" value="CoA_transf_3"/>
    <property type="match status" value="1"/>
</dbReference>
<proteinExistence type="predicted"/>
<dbReference type="Proteomes" id="UP000325273">
    <property type="component" value="Unassembled WGS sequence"/>
</dbReference>
<sequence>MAESATEIPAQATHGSSHHQSSDLDGRLRHVLVNPITDDQTIDPHNELSSVLGLAGLDANSAGGSIEFVGRDPIVSSPLALATMSSVSLMAKAVSAADIWRFRGGKGQDLKVDLGQALHRLCPFYDKKWELLNGFPPAHPADPGMPFWPNRMYPTRDGRWIQLHNYYPRLRTAALAFLGCHDSVSAISAVTRKWDSFELEEAANRAGLQATVVRNTAEFLELEQYTYLKNEPLFSIDKIGDSAPERFTDNPTAPLSGARALGLGHVIAGAGIGRALAAHGADVLNIWRPCEYELDMLYLSSNVGMRSSLIEYGGPDGLEKLKALAADADVFFANRRPGYLDNFGLSAEELAERRPGMIHVEVSVYGAKGPWANRIGFDQTAGGATGFFVHEGSMSSPKLPEIFVVNDYVTSWISSVAVMAALKRRAIEGGSYRIRVSLTRLALWGIQMGIFDKGYARAVAKTPGLHEYRSPETFQVDTPLGHYQGVTDQVSMSGTPEFYNTPLVARGSSRAEWLAR</sequence>
<name>A0A5B0G667_9BURK</name>
<evidence type="ECO:0000313" key="3">
    <source>
        <dbReference type="Proteomes" id="UP000325273"/>
    </source>
</evidence>
<keyword evidence="3" id="KW-1185">Reference proteome</keyword>
<organism evidence="2 3">
    <name type="scientific">Paraburkholderia panacisoli</name>
    <dbReference type="NCBI Taxonomy" id="2603818"/>
    <lineage>
        <taxon>Bacteria</taxon>
        <taxon>Pseudomonadati</taxon>
        <taxon>Pseudomonadota</taxon>
        <taxon>Betaproteobacteria</taxon>
        <taxon>Burkholderiales</taxon>
        <taxon>Burkholderiaceae</taxon>
        <taxon>Paraburkholderia</taxon>
    </lineage>
</organism>
<dbReference type="PANTHER" id="PTHR48228:SF4">
    <property type="entry name" value="BLR3030 PROTEIN"/>
    <property type="match status" value="1"/>
</dbReference>
<accession>A0A5B0G667</accession>
<dbReference type="AlphaFoldDB" id="A0A5B0G667"/>
<reference evidence="2 3" key="1">
    <citation type="submission" date="2019-08" db="EMBL/GenBank/DDBJ databases">
        <title>Paraburkholderia sp. DCY113.</title>
        <authorList>
            <person name="Kang J."/>
        </authorList>
    </citation>
    <scope>NUCLEOTIDE SEQUENCE [LARGE SCALE GENOMIC DNA]</scope>
    <source>
        <strain evidence="2 3">DCY113</strain>
    </source>
</reference>
<evidence type="ECO:0000313" key="2">
    <source>
        <dbReference type="EMBL" id="KAA0998148.1"/>
    </source>
</evidence>
<dbReference type="GO" id="GO:0003824">
    <property type="term" value="F:catalytic activity"/>
    <property type="evidence" value="ECO:0007669"/>
    <property type="project" value="InterPro"/>
</dbReference>
<protein>
    <submittedName>
        <fullName evidence="2">Carnitine dehydratase</fullName>
    </submittedName>
</protein>
<dbReference type="InterPro" id="IPR003673">
    <property type="entry name" value="CoA-Trfase_fam_III"/>
</dbReference>
<dbReference type="Gene3D" id="3.40.50.10540">
    <property type="entry name" value="Crotonobetainyl-coa:carnitine coa-transferase, domain 1"/>
    <property type="match status" value="2"/>
</dbReference>
<dbReference type="InterPro" id="IPR044855">
    <property type="entry name" value="CoA-Trfase_III_dom3_sf"/>
</dbReference>
<comment type="caution">
    <text evidence="2">The sequence shown here is derived from an EMBL/GenBank/DDBJ whole genome shotgun (WGS) entry which is preliminary data.</text>
</comment>
<evidence type="ECO:0000256" key="1">
    <source>
        <dbReference type="SAM" id="MobiDB-lite"/>
    </source>
</evidence>
<dbReference type="EMBL" id="VTUZ01000064">
    <property type="protein sequence ID" value="KAA0998148.1"/>
    <property type="molecule type" value="Genomic_DNA"/>
</dbReference>
<dbReference type="InterPro" id="IPR050509">
    <property type="entry name" value="CoA-transferase_III"/>
</dbReference>
<dbReference type="PANTHER" id="PTHR48228">
    <property type="entry name" value="SUCCINYL-COA--D-CITRAMALATE COA-TRANSFERASE"/>
    <property type="match status" value="1"/>
</dbReference>
<gene>
    <name evidence="2" type="ORF">FVF58_45965</name>
</gene>
<dbReference type="SUPFAM" id="SSF89796">
    <property type="entry name" value="CoA-transferase family III (CaiB/BaiF)"/>
    <property type="match status" value="2"/>
</dbReference>